<protein>
    <submittedName>
        <fullName evidence="1">Uncharacterized protein</fullName>
    </submittedName>
</protein>
<dbReference type="EMBL" id="POUW01000007">
    <property type="protein sequence ID" value="PNG03973.1"/>
    <property type="molecule type" value="Genomic_DNA"/>
</dbReference>
<comment type="caution">
    <text evidence="1">The sequence shown here is derived from an EMBL/GenBank/DDBJ whole genome shotgun (WGS) entry which is preliminary data.</text>
</comment>
<proteinExistence type="predicted"/>
<dbReference type="RefSeq" id="WP_021208490.1">
    <property type="nucleotide sequence ID" value="NZ_JAMOIG010000011.1"/>
</dbReference>
<dbReference type="Proteomes" id="UP000235897">
    <property type="component" value="Unassembled WGS sequence"/>
</dbReference>
<reference evidence="1 2" key="1">
    <citation type="submission" date="2018-01" db="EMBL/GenBank/DDBJ databases">
        <title>Denitrification phenotypes of diverse strains of Pseudomonas stutzeri.</title>
        <authorList>
            <person name="Milligan D.A."/>
            <person name="Bergaust L."/>
            <person name="Bakken L.R."/>
            <person name="Frostegard A."/>
        </authorList>
    </citation>
    <scope>NUCLEOTIDE SEQUENCE [LARGE SCALE GENOMIC DNA]</scope>
    <source>
        <strain evidence="1 2">28a3</strain>
    </source>
</reference>
<sequence>MSINTSKQRAKRREEIRLLAARRGVAVRVSPSGLYHLKGKGIDLKVIDLADVYESDFLPAVVGYP</sequence>
<gene>
    <name evidence="1" type="ORF">CXL00_17470</name>
</gene>
<name>A0A2N8SNC1_STUST</name>
<organism evidence="1 2">
    <name type="scientific">Stutzerimonas stutzeri</name>
    <name type="common">Pseudomonas stutzeri</name>
    <dbReference type="NCBI Taxonomy" id="316"/>
    <lineage>
        <taxon>Bacteria</taxon>
        <taxon>Pseudomonadati</taxon>
        <taxon>Pseudomonadota</taxon>
        <taxon>Gammaproteobacteria</taxon>
        <taxon>Pseudomonadales</taxon>
        <taxon>Pseudomonadaceae</taxon>
        <taxon>Stutzerimonas</taxon>
    </lineage>
</organism>
<evidence type="ECO:0000313" key="2">
    <source>
        <dbReference type="Proteomes" id="UP000235897"/>
    </source>
</evidence>
<dbReference type="AlphaFoldDB" id="A0A2N8SNC1"/>
<evidence type="ECO:0000313" key="1">
    <source>
        <dbReference type="EMBL" id="PNG03973.1"/>
    </source>
</evidence>
<accession>A0A2N8SNC1</accession>